<proteinExistence type="predicted"/>
<comment type="caution">
    <text evidence="2">The sequence shown here is derived from an EMBL/GenBank/DDBJ whole genome shotgun (WGS) entry which is preliminary data.</text>
</comment>
<evidence type="ECO:0000313" key="4">
    <source>
        <dbReference type="Proteomes" id="UP000636800"/>
    </source>
</evidence>
<evidence type="ECO:0000313" key="3">
    <source>
        <dbReference type="EMBL" id="KAG0489616.1"/>
    </source>
</evidence>
<organism evidence="2 4">
    <name type="scientific">Vanilla planifolia</name>
    <name type="common">Vanilla</name>
    <dbReference type="NCBI Taxonomy" id="51239"/>
    <lineage>
        <taxon>Eukaryota</taxon>
        <taxon>Viridiplantae</taxon>
        <taxon>Streptophyta</taxon>
        <taxon>Embryophyta</taxon>
        <taxon>Tracheophyta</taxon>
        <taxon>Spermatophyta</taxon>
        <taxon>Magnoliopsida</taxon>
        <taxon>Liliopsida</taxon>
        <taxon>Asparagales</taxon>
        <taxon>Orchidaceae</taxon>
        <taxon>Vanilloideae</taxon>
        <taxon>Vanilleae</taxon>
        <taxon>Vanilla</taxon>
    </lineage>
</organism>
<name>A0A835V582_VANPL</name>
<evidence type="ECO:0000313" key="5">
    <source>
        <dbReference type="Proteomes" id="UP000639772"/>
    </source>
</evidence>
<dbReference type="Proteomes" id="UP000639772">
    <property type="component" value="Chromosome 3"/>
</dbReference>
<feature type="region of interest" description="Disordered" evidence="1">
    <location>
        <begin position="1"/>
        <end position="34"/>
    </location>
</feature>
<keyword evidence="4" id="KW-1185">Reference proteome</keyword>
<evidence type="ECO:0000256" key="1">
    <source>
        <dbReference type="SAM" id="MobiDB-lite"/>
    </source>
</evidence>
<reference evidence="4 5" key="1">
    <citation type="journal article" date="2020" name="Nat. Food">
        <title>A phased Vanilla planifolia genome enables genetic improvement of flavour and production.</title>
        <authorList>
            <person name="Hasing T."/>
            <person name="Tang H."/>
            <person name="Brym M."/>
            <person name="Khazi F."/>
            <person name="Huang T."/>
            <person name="Chambers A.H."/>
        </authorList>
    </citation>
    <scope>NUCLEOTIDE SEQUENCE [LARGE SCALE GENOMIC DNA]</scope>
    <source>
        <tissue evidence="2">Leaf</tissue>
    </source>
</reference>
<gene>
    <name evidence="3" type="ORF">HPP92_006479</name>
    <name evidence="2" type="ORF">HPP92_006740</name>
</gene>
<evidence type="ECO:0000313" key="2">
    <source>
        <dbReference type="EMBL" id="KAG0487929.1"/>
    </source>
</evidence>
<dbReference type="AlphaFoldDB" id="A0A835V582"/>
<sequence>MKEEKTRPAVRPPSAPAALGGRRRPDVASVFGHHGWSPDLESDCWVTLRRFHTHLPSLTAQGRRAGARVKLFFPKTRVLRLTREAGDPQPGLDLSCIQIT</sequence>
<dbReference type="Proteomes" id="UP000636800">
    <property type="component" value="Chromosome 3"/>
</dbReference>
<accession>A0A835V582</accession>
<dbReference type="EMBL" id="JADCNM010000003">
    <property type="protein sequence ID" value="KAG0489616.1"/>
    <property type="molecule type" value="Genomic_DNA"/>
</dbReference>
<dbReference type="EMBL" id="JADCNL010000003">
    <property type="protein sequence ID" value="KAG0487929.1"/>
    <property type="molecule type" value="Genomic_DNA"/>
</dbReference>
<protein>
    <submittedName>
        <fullName evidence="2">Uncharacterized protein</fullName>
    </submittedName>
</protein>